<feature type="binding site" evidence="8">
    <location>
        <position position="172"/>
    </location>
    <ligand>
        <name>substrate</name>
    </ligand>
</feature>
<feature type="binding site" evidence="8">
    <location>
        <begin position="97"/>
        <end position="98"/>
    </location>
    <ligand>
        <name>substrate</name>
    </ligand>
</feature>
<dbReference type="HAMAP" id="MF_00197">
    <property type="entry name" value="DAP_epimerase"/>
    <property type="match status" value="1"/>
</dbReference>
<dbReference type="InterPro" id="IPR001653">
    <property type="entry name" value="DAP_epimerase_DapF"/>
</dbReference>
<evidence type="ECO:0000256" key="7">
    <source>
        <dbReference type="ARBA" id="ARBA00051712"/>
    </source>
</evidence>
<feature type="site" description="Could be important to modulate the pK values of the two catalytic cysteine residues" evidence="8">
    <location>
        <position position="174"/>
    </location>
</feature>
<feature type="binding site" evidence="8">
    <location>
        <position position="20"/>
    </location>
    <ligand>
        <name>substrate</name>
    </ligand>
</feature>
<comment type="subunit">
    <text evidence="8">Homodimer.</text>
</comment>
<evidence type="ECO:0000256" key="8">
    <source>
        <dbReference type="HAMAP-Rule" id="MF_00197"/>
    </source>
</evidence>
<dbReference type="EC" id="5.1.1.7" evidence="3 8"/>
<dbReference type="RefSeq" id="WP_006063614.1">
    <property type="nucleotide sequence ID" value="NZ_KB290831.1"/>
</dbReference>
<keyword evidence="4 8" id="KW-0028">Amino-acid biosynthesis</keyword>
<evidence type="ECO:0000256" key="3">
    <source>
        <dbReference type="ARBA" id="ARBA00013080"/>
    </source>
</evidence>
<evidence type="ECO:0000256" key="2">
    <source>
        <dbReference type="ARBA" id="ARBA00010219"/>
    </source>
</evidence>
<feature type="site" description="Could be important to modulate the pK values of the two catalytic cysteine residues" evidence="8">
    <location>
        <position position="226"/>
    </location>
</feature>
<dbReference type="PANTHER" id="PTHR31689:SF0">
    <property type="entry name" value="DIAMINOPIMELATE EPIMERASE"/>
    <property type="match status" value="1"/>
</dbReference>
<dbReference type="STRING" id="1035195.HMPREF9997_01385"/>
<evidence type="ECO:0000256" key="6">
    <source>
        <dbReference type="ARBA" id="ARBA00023235"/>
    </source>
</evidence>
<feature type="binding site" evidence="8">
    <location>
        <begin position="236"/>
        <end position="237"/>
    </location>
    <ligand>
        <name>substrate</name>
    </ligand>
</feature>
<evidence type="ECO:0000256" key="5">
    <source>
        <dbReference type="ARBA" id="ARBA00023154"/>
    </source>
</evidence>
<feature type="binding site" evidence="8">
    <location>
        <position position="87"/>
    </location>
    <ligand>
        <name>substrate</name>
    </ligand>
</feature>
<name>L1MGI8_9CORY</name>
<evidence type="ECO:0000256" key="4">
    <source>
        <dbReference type="ARBA" id="ARBA00022605"/>
    </source>
</evidence>
<dbReference type="GO" id="GO:0005829">
    <property type="term" value="C:cytosol"/>
    <property type="evidence" value="ECO:0007669"/>
    <property type="project" value="TreeGrafter"/>
</dbReference>
<reference evidence="10 11" key="1">
    <citation type="submission" date="2012-05" db="EMBL/GenBank/DDBJ databases">
        <authorList>
            <person name="Weinstock G."/>
            <person name="Sodergren E."/>
            <person name="Lobos E.A."/>
            <person name="Fulton L."/>
            <person name="Fulton R."/>
            <person name="Courtney L."/>
            <person name="Fronick C."/>
            <person name="O'Laughlin M."/>
            <person name="Godfrey J."/>
            <person name="Wilson R.M."/>
            <person name="Miner T."/>
            <person name="Farmer C."/>
            <person name="Delehaunty K."/>
            <person name="Cordes M."/>
            <person name="Minx P."/>
            <person name="Tomlinson C."/>
            <person name="Chen J."/>
            <person name="Wollam A."/>
            <person name="Pepin K.H."/>
            <person name="Bhonagiri V."/>
            <person name="Zhang X."/>
            <person name="Suruliraj S."/>
            <person name="Warren W."/>
            <person name="Mitreva M."/>
            <person name="Mardis E.R."/>
            <person name="Wilson R.K."/>
        </authorList>
    </citation>
    <scope>NUCLEOTIDE SEQUENCE [LARGE SCALE GENOMIC DNA]</scope>
    <source>
        <strain evidence="10 11">F0235</strain>
    </source>
</reference>
<feature type="binding site" evidence="8">
    <location>
        <begin position="226"/>
        <end position="227"/>
    </location>
    <ligand>
        <name>substrate</name>
    </ligand>
</feature>
<comment type="caution">
    <text evidence="10">The sequence shown here is derived from an EMBL/GenBank/DDBJ whole genome shotgun (WGS) entry which is preliminary data.</text>
</comment>
<dbReference type="AlphaFoldDB" id="L1MGI8"/>
<protein>
    <recommendedName>
        <fullName evidence="3 8">Diaminopimelate epimerase</fullName>
        <shortName evidence="8">DAP epimerase</shortName>
        <ecNumber evidence="3 8">5.1.1.7</ecNumber>
    </recommendedName>
    <alternativeName>
        <fullName evidence="8">PLP-independent amino acid racemase</fullName>
    </alternativeName>
</protein>
<dbReference type="Pfam" id="PF01678">
    <property type="entry name" value="DAP_epimerase"/>
    <property type="match status" value="2"/>
</dbReference>
<proteinExistence type="inferred from homology"/>
<feature type="active site" evidence="9">
    <location>
        <position position="96"/>
    </location>
</feature>
<dbReference type="eggNOG" id="COG0253">
    <property type="taxonomic scope" value="Bacteria"/>
</dbReference>
<accession>L1MGI8</accession>
<dbReference type="EMBL" id="AMEM01000018">
    <property type="protein sequence ID" value="EKX90170.1"/>
    <property type="molecule type" value="Genomic_DNA"/>
</dbReference>
<dbReference type="GO" id="GO:0008837">
    <property type="term" value="F:diaminopimelate epimerase activity"/>
    <property type="evidence" value="ECO:0007669"/>
    <property type="project" value="UniProtKB-UniRule"/>
</dbReference>
<comment type="catalytic activity">
    <reaction evidence="7 8">
        <text>(2S,6S)-2,6-diaminopimelate = meso-2,6-diaminopimelate</text>
        <dbReference type="Rhea" id="RHEA:15393"/>
        <dbReference type="ChEBI" id="CHEBI:57609"/>
        <dbReference type="ChEBI" id="CHEBI:57791"/>
        <dbReference type="EC" id="5.1.1.7"/>
    </reaction>
</comment>
<keyword evidence="8" id="KW-0963">Cytoplasm</keyword>
<gene>
    <name evidence="8" type="primary">dapF</name>
    <name evidence="10" type="ORF">HMPREF9997_01385</name>
</gene>
<evidence type="ECO:0000256" key="1">
    <source>
        <dbReference type="ARBA" id="ARBA00005196"/>
    </source>
</evidence>
<feature type="active site" description="Proton acceptor" evidence="8">
    <location>
        <position position="235"/>
    </location>
</feature>
<dbReference type="HOGENOM" id="CLU_053306_4_0_11"/>
<comment type="function">
    <text evidence="8">Catalyzes the stereoinversion of LL-2,6-diaminopimelate (L,L-DAP) to meso-diaminopimelate (meso-DAP), a precursor of L-lysine and an essential component of the bacterial peptidoglycan.</text>
</comment>
<dbReference type="PANTHER" id="PTHR31689">
    <property type="entry name" value="DIAMINOPIMELATE EPIMERASE, CHLOROPLASTIC"/>
    <property type="match status" value="1"/>
</dbReference>
<keyword evidence="5 8" id="KW-0457">Lysine biosynthesis</keyword>
<dbReference type="GO" id="GO:0009089">
    <property type="term" value="P:lysine biosynthetic process via diaminopimelate"/>
    <property type="evidence" value="ECO:0007669"/>
    <property type="project" value="UniProtKB-UniRule"/>
</dbReference>
<dbReference type="NCBIfam" id="TIGR00652">
    <property type="entry name" value="DapF"/>
    <property type="match status" value="1"/>
</dbReference>
<feature type="active site" description="Proton donor" evidence="8">
    <location>
        <position position="96"/>
    </location>
</feature>
<dbReference type="InterPro" id="IPR018510">
    <property type="entry name" value="DAP_epimerase_AS"/>
</dbReference>
<dbReference type="Proteomes" id="UP000010445">
    <property type="component" value="Unassembled WGS sequence"/>
</dbReference>
<feature type="binding site" evidence="8">
    <location>
        <position position="208"/>
    </location>
    <ligand>
        <name>substrate</name>
    </ligand>
</feature>
<comment type="similarity">
    <text evidence="2 8">Belongs to the diaminopimelate epimerase family.</text>
</comment>
<comment type="pathway">
    <text evidence="1 8">Amino-acid biosynthesis; L-lysine biosynthesis via DAP pathway; DL-2,6-diaminopimelate from LL-2,6-diaminopimelate: step 1/1.</text>
</comment>
<keyword evidence="11" id="KW-1185">Reference proteome</keyword>
<dbReference type="OrthoDB" id="9805408at2"/>
<evidence type="ECO:0000256" key="9">
    <source>
        <dbReference type="PROSITE-ProRule" id="PRU10125"/>
    </source>
</evidence>
<dbReference type="PATRIC" id="fig|1035195.3.peg.1242"/>
<comment type="caution">
    <text evidence="8">Lacks conserved residue(s) required for the propagation of feature annotation.</text>
</comment>
<dbReference type="PROSITE" id="PS01326">
    <property type="entry name" value="DAP_EPIMERASE"/>
    <property type="match status" value="1"/>
</dbReference>
<evidence type="ECO:0000313" key="11">
    <source>
        <dbReference type="Proteomes" id="UP000010445"/>
    </source>
</evidence>
<dbReference type="Gene3D" id="3.10.310.10">
    <property type="entry name" value="Diaminopimelate Epimerase, Chain A, domain 1"/>
    <property type="match status" value="2"/>
</dbReference>
<keyword evidence="6 8" id="KW-0413">Isomerase</keyword>
<sequence>MTESNFDDAIPFAKGHGTENDFIILPDPDAALNLTPEFVRQLCDRRAGLGGDGVLRVVRSKALVDAGVLTELPPKVKPEDWFMDYRNADGSIAEMCGNGVRVFAHWVTSRGLVDSNSFTVGTRAGARPVTVHSATDSDAVVSVDMGVPSVLGVSTCTVADYHFAGLGVDVGNPHLACVIPKLTPEALREIPIAEQFTFDPAFFPEGVNIEVLTELVDGRVYMRVHERGSGETRSCGTGTVAAAQAALADAGVDKGEVVVVVPGGEVTVRIDHDGSTLTGPSAIVAEGVLVNHA</sequence>
<organism evidence="10 11">
    <name type="scientific">Corynebacterium durum F0235</name>
    <dbReference type="NCBI Taxonomy" id="1035195"/>
    <lineage>
        <taxon>Bacteria</taxon>
        <taxon>Bacillati</taxon>
        <taxon>Actinomycetota</taxon>
        <taxon>Actinomycetes</taxon>
        <taxon>Mycobacteriales</taxon>
        <taxon>Corynebacteriaceae</taxon>
        <taxon>Corynebacterium</taxon>
    </lineage>
</organism>
<dbReference type="UniPathway" id="UPA00034">
    <property type="reaction ID" value="UER00025"/>
</dbReference>
<comment type="subcellular location">
    <subcellularLocation>
        <location evidence="8">Cytoplasm</location>
    </subcellularLocation>
</comment>
<evidence type="ECO:0000313" key="10">
    <source>
        <dbReference type="EMBL" id="EKX90170.1"/>
    </source>
</evidence>
<dbReference type="SUPFAM" id="SSF54506">
    <property type="entry name" value="Diaminopimelate epimerase-like"/>
    <property type="match status" value="2"/>
</dbReference>